<feature type="transmembrane region" description="Helical" evidence="9">
    <location>
        <begin position="173"/>
        <end position="191"/>
    </location>
</feature>
<feature type="transmembrane region" description="Helical" evidence="9">
    <location>
        <begin position="125"/>
        <end position="146"/>
    </location>
</feature>
<evidence type="ECO:0000313" key="10">
    <source>
        <dbReference type="EMBL" id="RVU38262.1"/>
    </source>
</evidence>
<keyword evidence="5 9" id="KW-0812">Transmembrane</keyword>
<proteinExistence type="inferred from homology"/>
<feature type="transmembrane region" description="Helical" evidence="9">
    <location>
        <begin position="243"/>
        <end position="271"/>
    </location>
</feature>
<accession>A0A3S2ZAQ4</accession>
<dbReference type="PANTHER" id="PTHR30574">
    <property type="entry name" value="INNER MEMBRANE PROTEIN YEDE"/>
    <property type="match status" value="1"/>
</dbReference>
<gene>
    <name evidence="10" type="ORF">EOI86_02910</name>
</gene>
<evidence type="ECO:0000256" key="7">
    <source>
        <dbReference type="ARBA" id="ARBA00023136"/>
    </source>
</evidence>
<feature type="transmembrane region" description="Helical" evidence="9">
    <location>
        <begin position="14"/>
        <end position="34"/>
    </location>
</feature>
<dbReference type="PANTHER" id="PTHR30574:SF1">
    <property type="entry name" value="SULPHUR TRANSPORT DOMAIN-CONTAINING PROTEIN"/>
    <property type="match status" value="1"/>
</dbReference>
<feature type="transmembrane region" description="Helical" evidence="9">
    <location>
        <begin position="55"/>
        <end position="78"/>
    </location>
</feature>
<evidence type="ECO:0000256" key="1">
    <source>
        <dbReference type="ARBA" id="ARBA00004429"/>
    </source>
</evidence>
<dbReference type="RefSeq" id="WP_127763634.1">
    <property type="nucleotide sequence ID" value="NZ_SADE01000001.1"/>
</dbReference>
<dbReference type="GO" id="GO:0005886">
    <property type="term" value="C:plasma membrane"/>
    <property type="evidence" value="ECO:0007669"/>
    <property type="project" value="UniProtKB-SubCell"/>
</dbReference>
<sequence length="353" mass="36420">MLEEWLASEVISDSAKACLGGLAIGLAFGAFAQSSRFCLRSACLEFWKMKPGRSVVVWLMVFGATLTGAQLLFLGGLIDASEIRQLSTVGTLSGAIIGGLMFGFGMIMARGCASRLLVLSGTGNMRALVTGLIVTVIAQAALSGVLSPMRTALSGLWSIGPDARNLLLHMPEHSGLVLGILTMVLAGWFAIREKLDVRTVLLAAALGATVALGWGFTASLSRISFTPVPVNSVSFTGPSADTLMALITSPAMTLEFSLGLVPGVFAGAFLSALARREFALQAFDAQTGMLRYLAGAVLMGFGGMLAGGCAVGAGVTGGSVMSLTAWVALFCMWIGAGLAIALESRKQPAKAMA</sequence>
<dbReference type="InterPro" id="IPR007272">
    <property type="entry name" value="Sulf_transp_TsuA/YedE"/>
</dbReference>
<feature type="transmembrane region" description="Helical" evidence="9">
    <location>
        <begin position="200"/>
        <end position="223"/>
    </location>
</feature>
<name>A0A3S2ZAQ4_9PROT</name>
<dbReference type="AlphaFoldDB" id="A0A3S2ZAQ4"/>
<organism evidence="10 11">
    <name type="scientific">Hwanghaeella grinnelliae</name>
    <dbReference type="NCBI Taxonomy" id="2500179"/>
    <lineage>
        <taxon>Bacteria</taxon>
        <taxon>Pseudomonadati</taxon>
        <taxon>Pseudomonadota</taxon>
        <taxon>Alphaproteobacteria</taxon>
        <taxon>Rhodospirillales</taxon>
        <taxon>Rhodospirillaceae</taxon>
        <taxon>Hwanghaeella</taxon>
    </lineage>
</organism>
<dbReference type="EMBL" id="SADE01000001">
    <property type="protein sequence ID" value="RVU38262.1"/>
    <property type="molecule type" value="Genomic_DNA"/>
</dbReference>
<keyword evidence="6 9" id="KW-1133">Transmembrane helix</keyword>
<evidence type="ECO:0000313" key="11">
    <source>
        <dbReference type="Proteomes" id="UP000287447"/>
    </source>
</evidence>
<comment type="caution">
    <text evidence="10">The sequence shown here is derived from an EMBL/GenBank/DDBJ whole genome shotgun (WGS) entry which is preliminary data.</text>
</comment>
<feature type="transmembrane region" description="Helical" evidence="9">
    <location>
        <begin position="90"/>
        <end position="113"/>
    </location>
</feature>
<comment type="similarity">
    <text evidence="8">Belongs to the TsuA/YedE (TC 9.B.102) family.</text>
</comment>
<evidence type="ECO:0000256" key="6">
    <source>
        <dbReference type="ARBA" id="ARBA00022989"/>
    </source>
</evidence>
<keyword evidence="2" id="KW-0813">Transport</keyword>
<evidence type="ECO:0000256" key="8">
    <source>
        <dbReference type="ARBA" id="ARBA00035655"/>
    </source>
</evidence>
<dbReference type="OrthoDB" id="5342349at2"/>
<evidence type="ECO:0000256" key="3">
    <source>
        <dbReference type="ARBA" id="ARBA00022475"/>
    </source>
</evidence>
<dbReference type="Proteomes" id="UP000287447">
    <property type="component" value="Unassembled WGS sequence"/>
</dbReference>
<keyword evidence="11" id="KW-1185">Reference proteome</keyword>
<feature type="transmembrane region" description="Helical" evidence="9">
    <location>
        <begin position="323"/>
        <end position="342"/>
    </location>
</feature>
<evidence type="ECO:0000256" key="5">
    <source>
        <dbReference type="ARBA" id="ARBA00022692"/>
    </source>
</evidence>
<feature type="transmembrane region" description="Helical" evidence="9">
    <location>
        <begin position="292"/>
        <end position="317"/>
    </location>
</feature>
<keyword evidence="7 9" id="KW-0472">Membrane</keyword>
<evidence type="ECO:0000256" key="9">
    <source>
        <dbReference type="SAM" id="Phobius"/>
    </source>
</evidence>
<evidence type="ECO:0000256" key="2">
    <source>
        <dbReference type="ARBA" id="ARBA00022448"/>
    </source>
</evidence>
<reference evidence="11" key="1">
    <citation type="submission" date="2019-01" db="EMBL/GenBank/DDBJ databases">
        <title>Gri0909 isolated from a small marine red alga.</title>
        <authorList>
            <person name="Kim J."/>
            <person name="Jeong S.E."/>
            <person name="Jeon C.O."/>
        </authorList>
    </citation>
    <scope>NUCLEOTIDE SEQUENCE [LARGE SCALE GENOMIC DNA]</scope>
    <source>
        <strain evidence="11">Gri0909</strain>
    </source>
</reference>
<dbReference type="Pfam" id="PF04143">
    <property type="entry name" value="Sulf_transp"/>
    <property type="match status" value="1"/>
</dbReference>
<keyword evidence="3" id="KW-1003">Cell membrane</keyword>
<protein>
    <submittedName>
        <fullName evidence="10">YeeE/YedE family protein</fullName>
    </submittedName>
</protein>
<evidence type="ECO:0000256" key="4">
    <source>
        <dbReference type="ARBA" id="ARBA00022519"/>
    </source>
</evidence>
<comment type="subcellular location">
    <subcellularLocation>
        <location evidence="1">Cell inner membrane</location>
        <topology evidence="1">Multi-pass membrane protein</topology>
    </subcellularLocation>
</comment>
<keyword evidence="4" id="KW-0997">Cell inner membrane</keyword>